<keyword evidence="3" id="KW-1185">Reference proteome</keyword>
<reference evidence="3" key="2">
    <citation type="submission" date="2015-01" db="EMBL/GenBank/DDBJ databases">
        <title>Evolutionary Origins and Diversification of the Mycorrhizal Mutualists.</title>
        <authorList>
            <consortium name="DOE Joint Genome Institute"/>
            <consortium name="Mycorrhizal Genomics Consortium"/>
            <person name="Kohler A."/>
            <person name="Kuo A."/>
            <person name="Nagy L.G."/>
            <person name="Floudas D."/>
            <person name="Copeland A."/>
            <person name="Barry K.W."/>
            <person name="Cichocki N."/>
            <person name="Veneault-Fourrey C."/>
            <person name="LaButti K."/>
            <person name="Lindquist E.A."/>
            <person name="Lipzen A."/>
            <person name="Lundell T."/>
            <person name="Morin E."/>
            <person name="Murat C."/>
            <person name="Riley R."/>
            <person name="Ohm R."/>
            <person name="Sun H."/>
            <person name="Tunlid A."/>
            <person name="Henrissat B."/>
            <person name="Grigoriev I.V."/>
            <person name="Hibbett D.S."/>
            <person name="Martin F."/>
        </authorList>
    </citation>
    <scope>NUCLEOTIDE SEQUENCE [LARGE SCALE GENOMIC DNA]</scope>
    <source>
        <strain evidence="3">Ve08.2h10</strain>
    </source>
</reference>
<protein>
    <submittedName>
        <fullName evidence="2">Uncharacterized protein</fullName>
    </submittedName>
</protein>
<gene>
    <name evidence="2" type="ORF">PAXRUDRAFT_18995</name>
</gene>
<proteinExistence type="predicted"/>
<feature type="compositionally biased region" description="Polar residues" evidence="1">
    <location>
        <begin position="7"/>
        <end position="19"/>
    </location>
</feature>
<dbReference type="AlphaFoldDB" id="A0A0D0CJW9"/>
<feature type="compositionally biased region" description="Polar residues" evidence="1">
    <location>
        <begin position="48"/>
        <end position="68"/>
    </location>
</feature>
<evidence type="ECO:0000256" key="1">
    <source>
        <dbReference type="SAM" id="MobiDB-lite"/>
    </source>
</evidence>
<accession>A0A0D0CJW9</accession>
<evidence type="ECO:0000313" key="2">
    <source>
        <dbReference type="EMBL" id="KIK75448.1"/>
    </source>
</evidence>
<sequence length="91" mass="9611">MPRHNAENSLSTGKSNSDISDNERSSGSETDDDDNLKDIRAAIAPRPVTSTPQETPTGTRDCSESPNGSACEVSKHVKADIGAGRPFQLAI</sequence>
<dbReference type="HOGENOM" id="CLU_2427708_0_0_1"/>
<dbReference type="InParanoid" id="A0A0D0CJW9"/>
<organism evidence="2 3">
    <name type="scientific">Paxillus rubicundulus Ve08.2h10</name>
    <dbReference type="NCBI Taxonomy" id="930991"/>
    <lineage>
        <taxon>Eukaryota</taxon>
        <taxon>Fungi</taxon>
        <taxon>Dikarya</taxon>
        <taxon>Basidiomycota</taxon>
        <taxon>Agaricomycotina</taxon>
        <taxon>Agaricomycetes</taxon>
        <taxon>Agaricomycetidae</taxon>
        <taxon>Boletales</taxon>
        <taxon>Paxilineae</taxon>
        <taxon>Paxillaceae</taxon>
        <taxon>Paxillus</taxon>
    </lineage>
</organism>
<name>A0A0D0CJW9_9AGAM</name>
<feature type="region of interest" description="Disordered" evidence="1">
    <location>
        <begin position="1"/>
        <end position="71"/>
    </location>
</feature>
<reference evidence="2 3" key="1">
    <citation type="submission" date="2014-04" db="EMBL/GenBank/DDBJ databases">
        <authorList>
            <consortium name="DOE Joint Genome Institute"/>
            <person name="Kuo A."/>
            <person name="Kohler A."/>
            <person name="Jargeat P."/>
            <person name="Nagy L.G."/>
            <person name="Floudas D."/>
            <person name="Copeland A."/>
            <person name="Barry K.W."/>
            <person name="Cichocki N."/>
            <person name="Veneault-Fourrey C."/>
            <person name="LaButti K."/>
            <person name="Lindquist E.A."/>
            <person name="Lipzen A."/>
            <person name="Lundell T."/>
            <person name="Morin E."/>
            <person name="Murat C."/>
            <person name="Sun H."/>
            <person name="Tunlid A."/>
            <person name="Henrissat B."/>
            <person name="Grigoriev I.V."/>
            <person name="Hibbett D.S."/>
            <person name="Martin F."/>
            <person name="Nordberg H.P."/>
            <person name="Cantor M.N."/>
            <person name="Hua S.X."/>
        </authorList>
    </citation>
    <scope>NUCLEOTIDE SEQUENCE [LARGE SCALE GENOMIC DNA]</scope>
    <source>
        <strain evidence="2 3">Ve08.2h10</strain>
    </source>
</reference>
<evidence type="ECO:0000313" key="3">
    <source>
        <dbReference type="Proteomes" id="UP000054538"/>
    </source>
</evidence>
<dbReference type="Proteomes" id="UP000054538">
    <property type="component" value="Unassembled WGS sequence"/>
</dbReference>
<dbReference type="EMBL" id="KN828105">
    <property type="protein sequence ID" value="KIK75448.1"/>
    <property type="molecule type" value="Genomic_DNA"/>
</dbReference>